<protein>
    <submittedName>
        <fullName evidence="4">Uncharacterized protein</fullName>
    </submittedName>
</protein>
<feature type="compositionally biased region" description="Acidic residues" evidence="1">
    <location>
        <begin position="27"/>
        <end position="36"/>
    </location>
</feature>
<dbReference type="WBParaSite" id="sdigi.contig98.g4264.t1">
    <property type="protein sequence ID" value="sdigi.contig98.g4264.t1"/>
    <property type="gene ID" value="sdigi.contig98.g4264"/>
</dbReference>
<evidence type="ECO:0000256" key="1">
    <source>
        <dbReference type="SAM" id="MobiDB-lite"/>
    </source>
</evidence>
<accession>A0A915Q891</accession>
<keyword evidence="3" id="KW-1185">Reference proteome</keyword>
<name>A0A915Q891_9BILA</name>
<proteinExistence type="predicted"/>
<dbReference type="Proteomes" id="UP000887581">
    <property type="component" value="Unplaced"/>
</dbReference>
<keyword evidence="2" id="KW-1133">Transmembrane helix</keyword>
<keyword evidence="2" id="KW-0472">Membrane</keyword>
<dbReference type="AlphaFoldDB" id="A0A915Q891"/>
<feature type="region of interest" description="Disordered" evidence="1">
    <location>
        <begin position="1"/>
        <end position="55"/>
    </location>
</feature>
<keyword evidence="2" id="KW-0812">Transmembrane</keyword>
<evidence type="ECO:0000313" key="3">
    <source>
        <dbReference type="Proteomes" id="UP000887581"/>
    </source>
</evidence>
<sequence length="96" mass="9971">MQIFPDQRINPTSNPDDGVSGGGLCDVDVDGDDGDDVGSVHDGDGGGASVSMGHASHRPTNLMLIPILLTLIAAILRQVAVIPSLQHENVSEELDN</sequence>
<organism evidence="3 4">
    <name type="scientific">Setaria digitata</name>
    <dbReference type="NCBI Taxonomy" id="48799"/>
    <lineage>
        <taxon>Eukaryota</taxon>
        <taxon>Metazoa</taxon>
        <taxon>Ecdysozoa</taxon>
        <taxon>Nematoda</taxon>
        <taxon>Chromadorea</taxon>
        <taxon>Rhabditida</taxon>
        <taxon>Spirurina</taxon>
        <taxon>Spiruromorpha</taxon>
        <taxon>Filarioidea</taxon>
        <taxon>Setariidae</taxon>
        <taxon>Setaria</taxon>
    </lineage>
</organism>
<reference evidence="4" key="1">
    <citation type="submission" date="2022-11" db="UniProtKB">
        <authorList>
            <consortium name="WormBaseParasite"/>
        </authorList>
    </citation>
    <scope>IDENTIFICATION</scope>
</reference>
<evidence type="ECO:0000313" key="4">
    <source>
        <dbReference type="WBParaSite" id="sdigi.contig98.g4264.t1"/>
    </source>
</evidence>
<evidence type="ECO:0000256" key="2">
    <source>
        <dbReference type="SAM" id="Phobius"/>
    </source>
</evidence>
<feature type="transmembrane region" description="Helical" evidence="2">
    <location>
        <begin position="62"/>
        <end position="82"/>
    </location>
</feature>